<sequence>MNQENTTAASRIPLARPWGAFALLALAAVGLSLWQENMHPLAWLALAWLPLLTLPTSDVKRALGITSAGALMFTALAWYANVARWALPFILLTPPLARWYLHRATLGWRQSQQRVQARDDFVHIVLSALGHGLLVLDLDGRVISANERWNDLAIAATPPLPQALVGQPYLRLLTEYAQCHQHSALQRLLERLGGVITGTFDTVQEELPFDASTLHLTVRPLSFHNQHVLVLTLTDISERHALLQSLHNATEQARALIEGSGDVYFRQSRQTLAFEYLSPTIENMLGYSPETLNEKGFEFIIRESQPHNAYTLHRIEQYERWKQGDTRPFVATYRIHTGDGRTIWVQERSLPWYDDQGQIRGWQGVWRDITLQKMAEQALHRKARKADALIEAVAQGVLTLDARGFIRDANPTAIEMLGLNPNDVEARRLFIGDIQFLDEHGIPLTKTNTPPLKTLRTGEVLEDAIVQYIHPEGDILWFALTTRLLSAGNGHAPTGVVVTLTDITAMRREQEKLRYQSTHDAMTGLHNRAYFEEVCATLQASAVPVGVVVVDLDGLKAANDTYGHEAGDELIKRAAHVLQTSFRKNDIVARLGGDEFIVLLPNTTPDIVQKAMYRLRQHIRQHNEETKHPIPLSMSIGGAFARTGALLEAAIKRADELMYEDKRRRKAGRDSFGTP</sequence>
<feature type="domain" description="PAS" evidence="2">
    <location>
        <begin position="382"/>
        <end position="430"/>
    </location>
</feature>
<protein>
    <recommendedName>
        <fullName evidence="7">Diguanylate cyclase</fullName>
    </recommendedName>
</protein>
<dbReference type="InterPro" id="IPR000014">
    <property type="entry name" value="PAS"/>
</dbReference>
<dbReference type="NCBIfam" id="TIGR00254">
    <property type="entry name" value="GGDEF"/>
    <property type="match status" value="1"/>
</dbReference>
<reference evidence="6" key="2">
    <citation type="submission" date="2015-08" db="EMBL/GenBank/DDBJ databases">
        <title>Draft Genome Sequence of a Heterotrophic Facultative Anaerobic Bacterium Ardenticatena maritima Strain 110S.</title>
        <authorList>
            <person name="Kawaichi S."/>
            <person name="Yoshida T."/>
            <person name="Sako Y."/>
            <person name="Nakamura R."/>
        </authorList>
    </citation>
    <scope>NUCLEOTIDE SEQUENCE [LARGE SCALE GENOMIC DNA]</scope>
    <source>
        <strain evidence="6">110S</strain>
    </source>
</reference>
<dbReference type="InterPro" id="IPR043128">
    <property type="entry name" value="Rev_trsase/Diguanyl_cyclase"/>
</dbReference>
<feature type="domain" description="PAC" evidence="3">
    <location>
        <begin position="329"/>
        <end position="381"/>
    </location>
</feature>
<dbReference type="SMART" id="SM00086">
    <property type="entry name" value="PAC"/>
    <property type="match status" value="2"/>
</dbReference>
<dbReference type="EMBL" id="BBZA01000057">
    <property type="protein sequence ID" value="GAP62440.1"/>
    <property type="molecule type" value="Genomic_DNA"/>
</dbReference>
<dbReference type="InterPro" id="IPR000160">
    <property type="entry name" value="GGDEF_dom"/>
</dbReference>
<dbReference type="Gene3D" id="3.30.70.270">
    <property type="match status" value="1"/>
</dbReference>
<gene>
    <name evidence="5" type="ORF">ARMA_0863</name>
</gene>
<dbReference type="PROSITE" id="PS50112">
    <property type="entry name" value="PAS"/>
    <property type="match status" value="1"/>
</dbReference>
<evidence type="ECO:0000256" key="1">
    <source>
        <dbReference type="SAM" id="Phobius"/>
    </source>
</evidence>
<dbReference type="InterPro" id="IPR000700">
    <property type="entry name" value="PAS-assoc_C"/>
</dbReference>
<organism evidence="5 6">
    <name type="scientific">Ardenticatena maritima</name>
    <dbReference type="NCBI Taxonomy" id="872965"/>
    <lineage>
        <taxon>Bacteria</taxon>
        <taxon>Bacillati</taxon>
        <taxon>Chloroflexota</taxon>
        <taxon>Ardenticatenia</taxon>
        <taxon>Ardenticatenales</taxon>
        <taxon>Ardenticatenaceae</taxon>
        <taxon>Ardenticatena</taxon>
    </lineage>
</organism>
<dbReference type="SUPFAM" id="SSF55073">
    <property type="entry name" value="Nucleotide cyclase"/>
    <property type="match status" value="1"/>
</dbReference>
<dbReference type="SMART" id="SM00267">
    <property type="entry name" value="GGDEF"/>
    <property type="match status" value="1"/>
</dbReference>
<dbReference type="AlphaFoldDB" id="A0A0M9UC40"/>
<evidence type="ECO:0000259" key="3">
    <source>
        <dbReference type="PROSITE" id="PS50113"/>
    </source>
</evidence>
<dbReference type="InParanoid" id="A0A0M9UC40"/>
<name>A0A0M9UC40_9CHLR</name>
<evidence type="ECO:0000259" key="2">
    <source>
        <dbReference type="PROSITE" id="PS50112"/>
    </source>
</evidence>
<dbReference type="PROSITE" id="PS50113">
    <property type="entry name" value="PAC"/>
    <property type="match status" value="2"/>
</dbReference>
<dbReference type="SMART" id="SM00091">
    <property type="entry name" value="PAS"/>
    <property type="match status" value="3"/>
</dbReference>
<dbReference type="OrthoDB" id="9798833at2"/>
<dbReference type="CDD" id="cd01949">
    <property type="entry name" value="GGDEF"/>
    <property type="match status" value="1"/>
</dbReference>
<dbReference type="NCBIfam" id="TIGR00229">
    <property type="entry name" value="sensory_box"/>
    <property type="match status" value="2"/>
</dbReference>
<dbReference type="Proteomes" id="UP000037784">
    <property type="component" value="Unassembled WGS sequence"/>
</dbReference>
<keyword evidence="6" id="KW-1185">Reference proteome</keyword>
<dbReference type="InterPro" id="IPR035965">
    <property type="entry name" value="PAS-like_dom_sf"/>
</dbReference>
<dbReference type="PROSITE" id="PS50887">
    <property type="entry name" value="GGDEF"/>
    <property type="match status" value="1"/>
</dbReference>
<keyword evidence="1" id="KW-0812">Transmembrane</keyword>
<dbReference type="Pfam" id="PF08447">
    <property type="entry name" value="PAS_3"/>
    <property type="match status" value="1"/>
</dbReference>
<dbReference type="PANTHER" id="PTHR44757:SF2">
    <property type="entry name" value="BIOFILM ARCHITECTURE MAINTENANCE PROTEIN MBAA"/>
    <property type="match status" value="1"/>
</dbReference>
<evidence type="ECO:0000259" key="4">
    <source>
        <dbReference type="PROSITE" id="PS50887"/>
    </source>
</evidence>
<dbReference type="SUPFAM" id="SSF55785">
    <property type="entry name" value="PYP-like sensor domain (PAS domain)"/>
    <property type="match status" value="3"/>
</dbReference>
<comment type="caution">
    <text evidence="5">The sequence shown here is derived from an EMBL/GenBank/DDBJ whole genome shotgun (WGS) entry which is preliminary data.</text>
</comment>
<feature type="domain" description="GGDEF" evidence="4">
    <location>
        <begin position="543"/>
        <end position="675"/>
    </location>
</feature>
<feature type="transmembrane region" description="Helical" evidence="1">
    <location>
        <begin position="12"/>
        <end position="34"/>
    </location>
</feature>
<evidence type="ECO:0000313" key="5">
    <source>
        <dbReference type="EMBL" id="GAP62440.1"/>
    </source>
</evidence>
<proteinExistence type="predicted"/>
<keyword evidence="1" id="KW-0472">Membrane</keyword>
<dbReference type="Pfam" id="PF00990">
    <property type="entry name" value="GGDEF"/>
    <property type="match status" value="1"/>
</dbReference>
<dbReference type="InterPro" id="IPR001610">
    <property type="entry name" value="PAC"/>
</dbReference>
<reference evidence="5 6" key="1">
    <citation type="journal article" date="2015" name="Genome Announc.">
        <title>Draft Genome Sequence of a Heterotrophic Facultative Anaerobic Thermophilic Bacterium, Ardenticatena maritima Strain 110ST.</title>
        <authorList>
            <person name="Kawaichi S."/>
            <person name="Yoshida T."/>
            <person name="Sako Y."/>
            <person name="Nakamura R."/>
        </authorList>
    </citation>
    <scope>NUCLEOTIDE SEQUENCE [LARGE SCALE GENOMIC DNA]</scope>
    <source>
        <strain evidence="5 6">110S</strain>
    </source>
</reference>
<dbReference type="RefSeq" id="WP_060687379.1">
    <property type="nucleotide sequence ID" value="NZ_BBZA01000057.1"/>
</dbReference>
<keyword evidence="1" id="KW-1133">Transmembrane helix</keyword>
<dbReference type="InterPro" id="IPR029787">
    <property type="entry name" value="Nucleotide_cyclase"/>
</dbReference>
<dbReference type="Gene3D" id="3.30.450.20">
    <property type="entry name" value="PAS domain"/>
    <property type="match status" value="3"/>
</dbReference>
<evidence type="ECO:0008006" key="7">
    <source>
        <dbReference type="Google" id="ProtNLM"/>
    </source>
</evidence>
<dbReference type="Pfam" id="PF13426">
    <property type="entry name" value="PAS_9"/>
    <property type="match status" value="2"/>
</dbReference>
<evidence type="ECO:0000313" key="6">
    <source>
        <dbReference type="Proteomes" id="UP000037784"/>
    </source>
</evidence>
<feature type="transmembrane region" description="Helical" evidence="1">
    <location>
        <begin position="62"/>
        <end position="79"/>
    </location>
</feature>
<feature type="transmembrane region" description="Helical" evidence="1">
    <location>
        <begin position="40"/>
        <end position="55"/>
    </location>
</feature>
<dbReference type="InterPro" id="IPR013655">
    <property type="entry name" value="PAS_fold_3"/>
</dbReference>
<accession>A0A0M9UC40</accession>
<dbReference type="InterPro" id="IPR052155">
    <property type="entry name" value="Biofilm_reg_signaling"/>
</dbReference>
<feature type="domain" description="PAC" evidence="3">
    <location>
        <begin position="462"/>
        <end position="515"/>
    </location>
</feature>
<dbReference type="PANTHER" id="PTHR44757">
    <property type="entry name" value="DIGUANYLATE CYCLASE DGCP"/>
    <property type="match status" value="1"/>
</dbReference>
<dbReference type="CDD" id="cd00130">
    <property type="entry name" value="PAS"/>
    <property type="match status" value="2"/>
</dbReference>